<keyword evidence="1 3" id="KW-0378">Hydrolase</keyword>
<dbReference type="PANTHER" id="PTHR43540">
    <property type="entry name" value="PEROXYUREIDOACRYLATE/UREIDOACRYLATE AMIDOHYDROLASE-RELATED"/>
    <property type="match status" value="1"/>
</dbReference>
<name>A0A8E2B982_9PSEU</name>
<organism evidence="3 4">
    <name type="scientific">Amycolatopsis echigonensis</name>
    <dbReference type="NCBI Taxonomy" id="2576905"/>
    <lineage>
        <taxon>Bacteria</taxon>
        <taxon>Bacillati</taxon>
        <taxon>Actinomycetota</taxon>
        <taxon>Actinomycetes</taxon>
        <taxon>Pseudonocardiales</taxon>
        <taxon>Pseudonocardiaceae</taxon>
        <taxon>Amycolatopsis</taxon>
    </lineage>
</organism>
<dbReference type="EMBL" id="JACJHR010000092">
    <property type="protein sequence ID" value="MBB2505142.1"/>
    <property type="molecule type" value="Genomic_DNA"/>
</dbReference>
<dbReference type="Gene3D" id="3.40.50.850">
    <property type="entry name" value="Isochorismatase-like"/>
    <property type="match status" value="1"/>
</dbReference>
<protein>
    <submittedName>
        <fullName evidence="3">Cysteine hydrolase</fullName>
    </submittedName>
</protein>
<dbReference type="GO" id="GO:0016787">
    <property type="term" value="F:hydrolase activity"/>
    <property type="evidence" value="ECO:0007669"/>
    <property type="project" value="UniProtKB-KW"/>
</dbReference>
<dbReference type="InterPro" id="IPR036380">
    <property type="entry name" value="Isochorismatase-like_sf"/>
</dbReference>
<dbReference type="RefSeq" id="WP_183126700.1">
    <property type="nucleotide sequence ID" value="NZ_JACJHR010000092.1"/>
</dbReference>
<evidence type="ECO:0000256" key="1">
    <source>
        <dbReference type="ARBA" id="ARBA00022801"/>
    </source>
</evidence>
<sequence>MSNEHRTALLIMDMQRNVVDRLPAAAGLPGRIAAAASAARQAGLTVIYVVAGFLPGHPEIGDRSGTFTAVRDAGILTPDDPGAQIHDDLPVEPGDVIVTKKRYSAFAGSELGIVTRAQGITHLVLTGMVTSGVVLSTLREAADLDFSLTVLSDGCVDYDDEVQRVLLEKVFPRQAAVLGIDEWIAKLS</sequence>
<evidence type="ECO:0000313" key="3">
    <source>
        <dbReference type="EMBL" id="MBB2505142.1"/>
    </source>
</evidence>
<accession>A0A8E2B982</accession>
<dbReference type="Proteomes" id="UP000550260">
    <property type="component" value="Unassembled WGS sequence"/>
</dbReference>
<proteinExistence type="predicted"/>
<dbReference type="InterPro" id="IPR050272">
    <property type="entry name" value="Isochorismatase-like_hydrls"/>
</dbReference>
<dbReference type="Pfam" id="PF00857">
    <property type="entry name" value="Isochorismatase"/>
    <property type="match status" value="1"/>
</dbReference>
<reference evidence="3 4" key="1">
    <citation type="submission" date="2020-08" db="EMBL/GenBank/DDBJ databases">
        <title>Amycolatopsis echigonensis JCM 21831.</title>
        <authorList>
            <person name="Tedsree N."/>
            <person name="Kuncharoen N."/>
            <person name="Likhitwitayawuid K."/>
            <person name="Tanasupawat S."/>
        </authorList>
    </citation>
    <scope>NUCLEOTIDE SEQUENCE [LARGE SCALE GENOMIC DNA]</scope>
    <source>
        <strain evidence="3 4">JCM 21831</strain>
    </source>
</reference>
<comment type="caution">
    <text evidence="3">The sequence shown here is derived from an EMBL/GenBank/DDBJ whole genome shotgun (WGS) entry which is preliminary data.</text>
</comment>
<dbReference type="PANTHER" id="PTHR43540:SF1">
    <property type="entry name" value="ISOCHORISMATASE HYDROLASE"/>
    <property type="match status" value="1"/>
</dbReference>
<dbReference type="CDD" id="cd00431">
    <property type="entry name" value="cysteine_hydrolases"/>
    <property type="match status" value="1"/>
</dbReference>
<gene>
    <name evidence="3" type="ORF">H5411_39195</name>
</gene>
<evidence type="ECO:0000313" key="4">
    <source>
        <dbReference type="Proteomes" id="UP000550260"/>
    </source>
</evidence>
<dbReference type="InterPro" id="IPR000868">
    <property type="entry name" value="Isochorismatase-like_dom"/>
</dbReference>
<feature type="domain" description="Isochorismatase-like" evidence="2">
    <location>
        <begin position="7"/>
        <end position="181"/>
    </location>
</feature>
<evidence type="ECO:0000259" key="2">
    <source>
        <dbReference type="Pfam" id="PF00857"/>
    </source>
</evidence>
<dbReference type="SUPFAM" id="SSF52499">
    <property type="entry name" value="Isochorismatase-like hydrolases"/>
    <property type="match status" value="1"/>
</dbReference>
<dbReference type="AlphaFoldDB" id="A0A8E2B982"/>